<dbReference type="InterPro" id="IPR011129">
    <property type="entry name" value="CSD"/>
</dbReference>
<dbReference type="InterPro" id="IPR002059">
    <property type="entry name" value="CSP_DNA-bd"/>
</dbReference>
<dbReference type="STRING" id="635013.TherJR_2475"/>
<feature type="domain" description="CSD" evidence="2">
    <location>
        <begin position="1"/>
        <end position="63"/>
    </location>
</feature>
<dbReference type="CDD" id="cd09726">
    <property type="entry name" value="RAMP_I_III"/>
    <property type="match status" value="1"/>
</dbReference>
<evidence type="ECO:0000259" key="2">
    <source>
        <dbReference type="PROSITE" id="PS51857"/>
    </source>
</evidence>
<evidence type="ECO:0000313" key="4">
    <source>
        <dbReference type="Proteomes" id="UP000002377"/>
    </source>
</evidence>
<dbReference type="PANTHER" id="PTHR35579">
    <property type="entry name" value="CRISPR SYSTEM CMS ENDORIBONUCLEASE CSM3"/>
    <property type="match status" value="1"/>
</dbReference>
<dbReference type="Proteomes" id="UP000002377">
    <property type="component" value="Chromosome"/>
</dbReference>
<reference evidence="3 4" key="1">
    <citation type="submission" date="2010-05" db="EMBL/GenBank/DDBJ databases">
        <title>Complete sequence of Thermincola sp. JR.</title>
        <authorList>
            <consortium name="US DOE Joint Genome Institute"/>
            <person name="Lucas S."/>
            <person name="Copeland A."/>
            <person name="Lapidus A."/>
            <person name="Cheng J.-F."/>
            <person name="Bruce D."/>
            <person name="Goodwin L."/>
            <person name="Pitluck S."/>
            <person name="Chertkov O."/>
            <person name="Detter J.C."/>
            <person name="Han C."/>
            <person name="Tapia R."/>
            <person name="Land M."/>
            <person name="Hauser L."/>
            <person name="Kyrpides N."/>
            <person name="Mikhailova N."/>
            <person name="Hazen T.C."/>
            <person name="Woyke T."/>
        </authorList>
    </citation>
    <scope>NUCLEOTIDE SEQUENCE [LARGE SCALE GENOMIC DNA]</scope>
    <source>
        <strain evidence="3 4">JR</strain>
    </source>
</reference>
<dbReference type="InterPro" id="IPR052216">
    <property type="entry name" value="CRISPR_Csm3_endoribonuclease"/>
</dbReference>
<accession>D5XAV9</accession>
<keyword evidence="3" id="KW-0238">DNA-binding</keyword>
<dbReference type="Pfam" id="PF00313">
    <property type="entry name" value="CSD"/>
    <property type="match status" value="1"/>
</dbReference>
<dbReference type="Gene3D" id="2.40.50.140">
    <property type="entry name" value="Nucleic acid-binding proteins"/>
    <property type="match status" value="1"/>
</dbReference>
<dbReference type="SUPFAM" id="SSF50249">
    <property type="entry name" value="Nucleic acid-binding proteins"/>
    <property type="match status" value="1"/>
</dbReference>
<dbReference type="InterPro" id="IPR005537">
    <property type="entry name" value="RAMP_III_fam"/>
</dbReference>
<evidence type="ECO:0000313" key="3">
    <source>
        <dbReference type="EMBL" id="ADG83313.1"/>
    </source>
</evidence>
<name>D5XAV9_THEPJ</name>
<dbReference type="CDD" id="cd04458">
    <property type="entry name" value="CSP_CDS"/>
    <property type="match status" value="1"/>
</dbReference>
<organism evidence="3 4">
    <name type="scientific">Thermincola potens (strain JR)</name>
    <dbReference type="NCBI Taxonomy" id="635013"/>
    <lineage>
        <taxon>Bacteria</taxon>
        <taxon>Bacillati</taxon>
        <taxon>Bacillota</taxon>
        <taxon>Clostridia</taxon>
        <taxon>Eubacteriales</taxon>
        <taxon>Thermincolaceae</taxon>
        <taxon>Thermincola</taxon>
    </lineage>
</organism>
<dbReference type="eggNOG" id="COG1278">
    <property type="taxonomic scope" value="Bacteria"/>
</dbReference>
<protein>
    <submittedName>
        <fullName evidence="3">Cold-shock DNA-binding domain protein</fullName>
    </submittedName>
</protein>
<dbReference type="OrthoDB" id="5362408at2"/>
<dbReference type="SMART" id="SM00357">
    <property type="entry name" value="CSP"/>
    <property type="match status" value="1"/>
</dbReference>
<dbReference type="GO" id="GO:0051607">
    <property type="term" value="P:defense response to virus"/>
    <property type="evidence" value="ECO:0007669"/>
    <property type="project" value="UniProtKB-KW"/>
</dbReference>
<dbReference type="RefSeq" id="WP_013121311.1">
    <property type="nucleotide sequence ID" value="NC_014152.1"/>
</dbReference>
<dbReference type="NCBIfam" id="TIGR03986">
    <property type="entry name" value="TIGR03986 family CRISPR-associated RAMP protein"/>
    <property type="match status" value="1"/>
</dbReference>
<dbReference type="AlphaFoldDB" id="D5XAV9"/>
<dbReference type="eggNOG" id="COG1337">
    <property type="taxonomic scope" value="Bacteria"/>
</dbReference>
<proteinExistence type="predicted"/>
<dbReference type="KEGG" id="tjr:TherJR_2475"/>
<dbReference type="HOGENOM" id="CLU_012834_0_0_9"/>
<dbReference type="InterPro" id="IPR012340">
    <property type="entry name" value="NA-bd_OB-fold"/>
</dbReference>
<keyword evidence="4" id="KW-1185">Reference proteome</keyword>
<dbReference type="PANTHER" id="PTHR35579:SF3">
    <property type="entry name" value="CRISPR SYSTEM CMS ENDORIBONUCLEASE CSM3"/>
    <property type="match status" value="1"/>
</dbReference>
<keyword evidence="1" id="KW-0051">Antiviral defense</keyword>
<dbReference type="InterPro" id="IPR023825">
    <property type="entry name" value="CRISPR-assoc_RAMP_BGP1436"/>
</dbReference>
<sequence>MTEGTIKKLFPEKQFGFIQLDNDGEDVFFRFSLLKGAKPYEGMRVGFEIEQGEKGPRARNLRIVEDGSKSTDKTEYRFQNPYNFVRYLDHKRPEKHVLGNCLPPPHDRYVGLTGRITCKAEAVTPLFISDAHGIKEENGHKSYRFFQYEGQPALPASSLRGMVRSVFETVTNSCFSVFQEDYPYPLEYRSTNALKGMKPARVVEVNKRGAKLEILELAKVSINKLPPGAEDGMRVIAIVKKSKGAYRAIEVRPASDHKELKRDEVFGWLHITGPNIENKRAERLFFRWDDRQPEPLQIHQIPDSYLYECSADVVEEYNHHLKGYSERLGEKVESLGERRELKVGDLVYALCETGENCKTVKMLRLVCVPRVRYKYCRQKFLPKHLARCSEYNNLCPACRVFGWVLESKPKKKEEKNDCKLTVYAEREGKASGDSDDYKLTAYAGRVRFSHGRITGDYETENEITLAILATPKPTATAFYLLGPSGQPDPKVTYDTVNAQLRGRKYYRHQGKAEPEEYCTPEKSEQNRTVRGVLKPGATFTFTVEFENLAPLELGALLYALELEEGMFHRLGYAKPLGFGSVKLTVENTEIIDWESRLKDITPNCGWQSVNGVKFKQDFLKEMNILYGKDKFAGLLSELRALLGSPPKLPVHYPRPGERLDPKHHPQYEWFVGNKKRINEAKKAKPKKAKLPAPVALGLATDIEEGLPLIKKDGR</sequence>
<dbReference type="GO" id="GO:0003677">
    <property type="term" value="F:DNA binding"/>
    <property type="evidence" value="ECO:0007669"/>
    <property type="project" value="UniProtKB-KW"/>
</dbReference>
<dbReference type="Pfam" id="PF03787">
    <property type="entry name" value="RAMPs"/>
    <property type="match status" value="1"/>
</dbReference>
<gene>
    <name evidence="3" type="ordered locus">TherJR_2475</name>
</gene>
<evidence type="ECO:0000256" key="1">
    <source>
        <dbReference type="ARBA" id="ARBA00023118"/>
    </source>
</evidence>
<dbReference type="EMBL" id="CP002028">
    <property type="protein sequence ID" value="ADG83313.1"/>
    <property type="molecule type" value="Genomic_DNA"/>
</dbReference>
<dbReference type="PROSITE" id="PS51857">
    <property type="entry name" value="CSD_2"/>
    <property type="match status" value="1"/>
</dbReference>